<protein>
    <recommendedName>
        <fullName evidence="5">Lipoprotein</fullName>
    </recommendedName>
</protein>
<proteinExistence type="predicted"/>
<dbReference type="EMBL" id="BLAD01000055">
    <property type="protein sequence ID" value="GES02039.1"/>
    <property type="molecule type" value="Genomic_DNA"/>
</dbReference>
<gene>
    <name evidence="3" type="ORF">Acor_41040</name>
</gene>
<comment type="caution">
    <text evidence="3">The sequence shown here is derived from an EMBL/GenBank/DDBJ whole genome shotgun (WGS) entry which is preliminary data.</text>
</comment>
<reference evidence="3 4" key="1">
    <citation type="submission" date="2019-10" db="EMBL/GenBank/DDBJ databases">
        <title>Whole genome shotgun sequence of Acrocarpospora corrugata NBRC 13972.</title>
        <authorList>
            <person name="Ichikawa N."/>
            <person name="Kimura A."/>
            <person name="Kitahashi Y."/>
            <person name="Komaki H."/>
            <person name="Oguchi A."/>
        </authorList>
    </citation>
    <scope>NUCLEOTIDE SEQUENCE [LARGE SCALE GENOMIC DNA]</scope>
    <source>
        <strain evidence="3 4">NBRC 13972</strain>
    </source>
</reference>
<dbReference type="AlphaFoldDB" id="A0A5M3W166"/>
<feature type="chain" id="PRO_5024319386" description="Lipoprotein" evidence="2">
    <location>
        <begin position="26"/>
        <end position="178"/>
    </location>
</feature>
<evidence type="ECO:0000313" key="3">
    <source>
        <dbReference type="EMBL" id="GES02039.1"/>
    </source>
</evidence>
<dbReference type="Proteomes" id="UP000334990">
    <property type="component" value="Unassembled WGS sequence"/>
</dbReference>
<evidence type="ECO:0000313" key="4">
    <source>
        <dbReference type="Proteomes" id="UP000334990"/>
    </source>
</evidence>
<keyword evidence="2" id="KW-0732">Signal</keyword>
<evidence type="ECO:0008006" key="5">
    <source>
        <dbReference type="Google" id="ProtNLM"/>
    </source>
</evidence>
<evidence type="ECO:0000256" key="1">
    <source>
        <dbReference type="SAM" id="MobiDB-lite"/>
    </source>
</evidence>
<feature type="region of interest" description="Disordered" evidence="1">
    <location>
        <begin position="148"/>
        <end position="178"/>
    </location>
</feature>
<evidence type="ECO:0000256" key="2">
    <source>
        <dbReference type="SAM" id="SignalP"/>
    </source>
</evidence>
<feature type="signal peptide" evidence="2">
    <location>
        <begin position="1"/>
        <end position="25"/>
    </location>
</feature>
<dbReference type="RefSeq" id="WP_155338296.1">
    <property type="nucleotide sequence ID" value="NZ_BAAABN010000034.1"/>
</dbReference>
<keyword evidence="4" id="KW-1185">Reference proteome</keyword>
<accession>A0A5M3W166</accession>
<organism evidence="3 4">
    <name type="scientific">Acrocarpospora corrugata</name>
    <dbReference type="NCBI Taxonomy" id="35763"/>
    <lineage>
        <taxon>Bacteria</taxon>
        <taxon>Bacillati</taxon>
        <taxon>Actinomycetota</taxon>
        <taxon>Actinomycetes</taxon>
        <taxon>Streptosporangiales</taxon>
        <taxon>Streptosporangiaceae</taxon>
        <taxon>Acrocarpospora</taxon>
    </lineage>
</organism>
<sequence length="178" mass="18405">MRLMTLAALAALPLSTLTTTAPALAADPTSSGSFKAYAISKLGPNEVEVTGSIRCTSDDTVTLDILVSQTVTGAGQPAPSGGAKATVKCTPKITDHKFRVPITKDGPLNDRPVAIATDMFNSAGTKIATDGHIARFPSKNPGPFWPFLPGQTSSQLPPLPSGLLPPLPPPIRVPEADL</sequence>
<name>A0A5M3W166_9ACTN</name>
<feature type="compositionally biased region" description="Pro residues" evidence="1">
    <location>
        <begin position="157"/>
        <end position="172"/>
    </location>
</feature>